<evidence type="ECO:0000313" key="4">
    <source>
        <dbReference type="EMBL" id="SVA03171.1"/>
    </source>
</evidence>
<dbReference type="InterPro" id="IPR013149">
    <property type="entry name" value="ADH-like_C"/>
</dbReference>
<reference evidence="4" key="1">
    <citation type="submission" date="2018-05" db="EMBL/GenBank/DDBJ databases">
        <authorList>
            <person name="Lanie J.A."/>
            <person name="Ng W.-L."/>
            <person name="Kazmierczak K.M."/>
            <person name="Andrzejewski T.M."/>
            <person name="Davidsen T.M."/>
            <person name="Wayne K.J."/>
            <person name="Tettelin H."/>
            <person name="Glass J.I."/>
            <person name="Rusch D."/>
            <person name="Podicherti R."/>
            <person name="Tsui H.-C.T."/>
            <person name="Winkler M.E."/>
        </authorList>
    </citation>
    <scope>NUCLEOTIDE SEQUENCE</scope>
</reference>
<protein>
    <recommendedName>
        <fullName evidence="5">Enoyl reductase (ER) domain-containing protein</fullName>
    </recommendedName>
</protein>
<dbReference type="FunFam" id="3.40.50.720:FF:000121">
    <property type="entry name" value="Prostaglandin reductase 2"/>
    <property type="match status" value="1"/>
</dbReference>
<dbReference type="InterPro" id="IPR045010">
    <property type="entry name" value="MDR_fam"/>
</dbReference>
<dbReference type="PANTHER" id="PTHR43205:SF42">
    <property type="entry name" value="ALCOHOL DEHYDROGENASE, ZINC-CONTAINING (AFU_ORTHOLOGUE AFUA_7G04530)"/>
    <property type="match status" value="1"/>
</dbReference>
<proteinExistence type="predicted"/>
<accession>A0A381SIL5</accession>
<dbReference type="Pfam" id="PF00107">
    <property type="entry name" value="ADH_zinc_N"/>
    <property type="match status" value="1"/>
</dbReference>
<dbReference type="EMBL" id="UINC01003080">
    <property type="protein sequence ID" value="SVA03171.1"/>
    <property type="molecule type" value="Genomic_DNA"/>
</dbReference>
<sequence>MQENELAELKDNEILIRNIYLSLDPANRGWMSGQASYVDAMQIGDVMRGGTIGIVEESKNEKFKKGEIVNCMGGWQEYLISDGKGARVIPQNTGFPLDSFMSVLGMTGMTAYFGLLDITDPKEGETLVVSAAAGAVGSIVCQIGKIKGCKVVGIAGSDEKCEWLTKDLKLDGAINHKTENVRNRLKELCPDGIDIYFENVGGPITEAVLTRMNIKGRISLCGLISGYNAESLVPGPAWGHLLIKRIKLQGFIIFDYYKRMMESFMDLSQWIKEGKIQYKNDIVPGLENASTSIKKLFSGENKGKLIIQVSKDPTS</sequence>
<dbReference type="Pfam" id="PF16884">
    <property type="entry name" value="ADH_N_2"/>
    <property type="match status" value="1"/>
</dbReference>
<dbReference type="InterPro" id="IPR041694">
    <property type="entry name" value="ADH_N_2"/>
</dbReference>
<dbReference type="SUPFAM" id="SSF50129">
    <property type="entry name" value="GroES-like"/>
    <property type="match status" value="1"/>
</dbReference>
<dbReference type="PANTHER" id="PTHR43205">
    <property type="entry name" value="PROSTAGLANDIN REDUCTASE"/>
    <property type="match status" value="1"/>
</dbReference>
<dbReference type="Gene3D" id="3.40.50.720">
    <property type="entry name" value="NAD(P)-binding Rossmann-like Domain"/>
    <property type="match status" value="1"/>
</dbReference>
<evidence type="ECO:0000256" key="1">
    <source>
        <dbReference type="ARBA" id="ARBA00023002"/>
    </source>
</evidence>
<dbReference type="SUPFAM" id="SSF51735">
    <property type="entry name" value="NAD(P)-binding Rossmann-fold domains"/>
    <property type="match status" value="1"/>
</dbReference>
<evidence type="ECO:0008006" key="5">
    <source>
        <dbReference type="Google" id="ProtNLM"/>
    </source>
</evidence>
<evidence type="ECO:0000259" key="2">
    <source>
        <dbReference type="Pfam" id="PF00107"/>
    </source>
</evidence>
<name>A0A381SIL5_9ZZZZ</name>
<gene>
    <name evidence="4" type="ORF">METZ01_LOCUS56025</name>
</gene>
<dbReference type="GO" id="GO:0016628">
    <property type="term" value="F:oxidoreductase activity, acting on the CH-CH group of donors, NAD or NADP as acceptor"/>
    <property type="evidence" value="ECO:0007669"/>
    <property type="project" value="InterPro"/>
</dbReference>
<dbReference type="CDD" id="cd05288">
    <property type="entry name" value="PGDH"/>
    <property type="match status" value="1"/>
</dbReference>
<dbReference type="InterPro" id="IPR011032">
    <property type="entry name" value="GroES-like_sf"/>
</dbReference>
<dbReference type="InterPro" id="IPR036291">
    <property type="entry name" value="NAD(P)-bd_dom_sf"/>
</dbReference>
<dbReference type="Gene3D" id="3.90.180.10">
    <property type="entry name" value="Medium-chain alcohol dehydrogenases, catalytic domain"/>
    <property type="match status" value="1"/>
</dbReference>
<organism evidence="4">
    <name type="scientific">marine metagenome</name>
    <dbReference type="NCBI Taxonomy" id="408172"/>
    <lineage>
        <taxon>unclassified sequences</taxon>
        <taxon>metagenomes</taxon>
        <taxon>ecological metagenomes</taxon>
    </lineage>
</organism>
<feature type="domain" description="Alcohol dehydrogenase-like C-terminal" evidence="2">
    <location>
        <begin position="135"/>
        <end position="267"/>
    </location>
</feature>
<keyword evidence="1" id="KW-0560">Oxidoreductase</keyword>
<feature type="domain" description="Oxidoreductase N-terminal" evidence="3">
    <location>
        <begin position="2"/>
        <end position="87"/>
    </location>
</feature>
<evidence type="ECO:0000259" key="3">
    <source>
        <dbReference type="Pfam" id="PF16884"/>
    </source>
</evidence>
<dbReference type="AlphaFoldDB" id="A0A381SIL5"/>